<dbReference type="SUPFAM" id="SSF47769">
    <property type="entry name" value="SAM/Pointed domain"/>
    <property type="match status" value="1"/>
</dbReference>
<dbReference type="InterPro" id="IPR001660">
    <property type="entry name" value="SAM"/>
</dbReference>
<keyword evidence="3" id="KW-1185">Reference proteome</keyword>
<evidence type="ECO:0000313" key="2">
    <source>
        <dbReference type="Ensembl" id="ENSPMGP00000009644.1"/>
    </source>
</evidence>
<feature type="domain" description="SAM" evidence="1">
    <location>
        <begin position="13"/>
        <end position="81"/>
    </location>
</feature>
<dbReference type="PROSITE" id="PS50105">
    <property type="entry name" value="SAM_DOMAIN"/>
    <property type="match status" value="1"/>
</dbReference>
<dbReference type="Proteomes" id="UP000261520">
    <property type="component" value="Unplaced"/>
</dbReference>
<accession>A0A3B3ZZ09</accession>
<dbReference type="Ensembl" id="ENSPMGT00000010285.1">
    <property type="protein sequence ID" value="ENSPMGP00000009644.1"/>
    <property type="gene ID" value="ENSPMGG00000007989.1"/>
</dbReference>
<dbReference type="PANTHER" id="PTHR46829">
    <property type="entry name" value="STERILE ALPHA MOTIF DOMAIN-CONTAINING PROTEIN 15"/>
    <property type="match status" value="1"/>
</dbReference>
<dbReference type="Gene3D" id="1.10.150.50">
    <property type="entry name" value="Transcription Factor, Ets-1"/>
    <property type="match status" value="1"/>
</dbReference>
<name>A0A3B3ZZ09_9GOBI</name>
<evidence type="ECO:0000259" key="1">
    <source>
        <dbReference type="PROSITE" id="PS50105"/>
    </source>
</evidence>
<dbReference type="InterPro" id="IPR013761">
    <property type="entry name" value="SAM/pointed_sf"/>
</dbReference>
<organism evidence="2 3">
    <name type="scientific">Periophthalmus magnuspinnatus</name>
    <dbReference type="NCBI Taxonomy" id="409849"/>
    <lineage>
        <taxon>Eukaryota</taxon>
        <taxon>Metazoa</taxon>
        <taxon>Chordata</taxon>
        <taxon>Craniata</taxon>
        <taxon>Vertebrata</taxon>
        <taxon>Euteleostomi</taxon>
        <taxon>Actinopterygii</taxon>
        <taxon>Neopterygii</taxon>
        <taxon>Teleostei</taxon>
        <taxon>Neoteleostei</taxon>
        <taxon>Acanthomorphata</taxon>
        <taxon>Gobiaria</taxon>
        <taxon>Gobiiformes</taxon>
        <taxon>Gobioidei</taxon>
        <taxon>Gobiidae</taxon>
        <taxon>Oxudercinae</taxon>
        <taxon>Periophthalmus</taxon>
    </lineage>
</organism>
<dbReference type="PANTHER" id="PTHR46829:SF1">
    <property type="entry name" value="STERILE ALPHA MOTIF DOMAIN-CONTAINING PROTEIN 15"/>
    <property type="match status" value="1"/>
</dbReference>
<reference evidence="2" key="2">
    <citation type="submission" date="2025-09" db="UniProtKB">
        <authorList>
            <consortium name="Ensembl"/>
        </authorList>
    </citation>
    <scope>IDENTIFICATION</scope>
</reference>
<protein>
    <recommendedName>
        <fullName evidence="1">SAM domain-containing protein</fullName>
    </recommendedName>
</protein>
<reference evidence="2" key="1">
    <citation type="submission" date="2025-08" db="UniProtKB">
        <authorList>
            <consortium name="Ensembl"/>
        </authorList>
    </citation>
    <scope>IDENTIFICATION</scope>
</reference>
<proteinExistence type="predicted"/>
<dbReference type="AlphaFoldDB" id="A0A3B3ZZ09"/>
<sequence length="133" mass="15458">MRTTMNEFTFLEWSCQDVAKWIESLGFSHLYVFICVFFCRNDSLSLRKLILVNCSNLPKFGITDFNHMKVICARVRELLGITETPWTRSVADPPRDVRAMYLEHKRPTGAKADGLTYREFSDGLRRGEEEALM</sequence>
<evidence type="ECO:0000313" key="3">
    <source>
        <dbReference type="Proteomes" id="UP000261520"/>
    </source>
</evidence>